<protein>
    <submittedName>
        <fullName evidence="2">Uncharacterized protein</fullName>
    </submittedName>
</protein>
<feature type="compositionally biased region" description="Polar residues" evidence="1">
    <location>
        <begin position="113"/>
        <end position="124"/>
    </location>
</feature>
<feature type="region of interest" description="Disordered" evidence="1">
    <location>
        <begin position="1"/>
        <end position="29"/>
    </location>
</feature>
<evidence type="ECO:0000256" key="1">
    <source>
        <dbReference type="SAM" id="MobiDB-lite"/>
    </source>
</evidence>
<evidence type="ECO:0000313" key="3">
    <source>
        <dbReference type="Proteomes" id="UP000424490"/>
    </source>
</evidence>
<dbReference type="RefSeq" id="WP_039929750.1">
    <property type="nucleotide sequence ID" value="NZ_CP046315.1"/>
</dbReference>
<organism evidence="2 3">
    <name type="scientific">Schaalia odontolytica</name>
    <dbReference type="NCBI Taxonomy" id="1660"/>
    <lineage>
        <taxon>Bacteria</taxon>
        <taxon>Bacillati</taxon>
        <taxon>Actinomycetota</taxon>
        <taxon>Actinomycetes</taxon>
        <taxon>Actinomycetales</taxon>
        <taxon>Actinomycetaceae</taxon>
        <taxon>Schaalia</taxon>
    </lineage>
</organism>
<dbReference type="EMBL" id="CP046315">
    <property type="protein sequence ID" value="QGS10888.1"/>
    <property type="molecule type" value="Genomic_DNA"/>
</dbReference>
<name>A0A857A9L3_9ACTO</name>
<feature type="compositionally biased region" description="Basic and acidic residues" evidence="1">
    <location>
        <begin position="7"/>
        <end position="20"/>
    </location>
</feature>
<sequence length="164" mass="16692">MADVGFDSDKHAQTSGDMEKGGQSLTDSSQAISRLIDAQKAEYWSEEAGFQAMRRSLIAYLRTEKDAVSNQKVRFQKFDGDVDTAASAFEAAEQGNTDELARILASMDPQPAGTPSSPATQAPSQIAGGGPASSGNANGATTSGSGGSGSGAGTSPTQNAPSEV</sequence>
<reference evidence="2 3" key="1">
    <citation type="submission" date="2019-11" db="EMBL/GenBank/DDBJ databases">
        <title>FDA dAtabase for Regulatory Grade micrObial Sequences (FDA-ARGOS): Supporting development and validation of Infectious Disease Dx tests.</title>
        <authorList>
            <person name="Stonesifer R."/>
            <person name="Tallon L."/>
            <person name="Sadzewicz L."/>
            <person name="Vavikolanu K."/>
            <person name="Mehta A."/>
            <person name="Aluvathingal J."/>
            <person name="Nadendla S."/>
            <person name="Myers T."/>
            <person name="Yan Y."/>
            <person name="Sichtig H."/>
        </authorList>
    </citation>
    <scope>NUCLEOTIDE SEQUENCE [LARGE SCALE GENOMIC DNA]</scope>
    <source>
        <strain evidence="2 3">FDAARGOS_732</strain>
    </source>
</reference>
<dbReference type="AlphaFoldDB" id="A0A857A9L3"/>
<feature type="region of interest" description="Disordered" evidence="1">
    <location>
        <begin position="102"/>
        <end position="164"/>
    </location>
</feature>
<feature type="compositionally biased region" description="Low complexity" evidence="1">
    <location>
        <begin position="133"/>
        <end position="143"/>
    </location>
</feature>
<accession>A0A857A9L3</accession>
<gene>
    <name evidence="2" type="ORF">FOC40_05365</name>
</gene>
<evidence type="ECO:0000313" key="2">
    <source>
        <dbReference type="EMBL" id="QGS10888.1"/>
    </source>
</evidence>
<dbReference type="Proteomes" id="UP000424490">
    <property type="component" value="Chromosome"/>
</dbReference>
<proteinExistence type="predicted"/>